<protein>
    <submittedName>
        <fullName evidence="6">Uncharacterized protein</fullName>
    </submittedName>
</protein>
<accession>A0AA39W1T5</accession>
<keyword evidence="3" id="KW-0203">Cytokinin biosynthesis</keyword>
<comment type="similarity">
    <text evidence="1">Belongs to the IPP transferase family.</text>
</comment>
<reference evidence="6" key="2">
    <citation type="submission" date="2023-06" db="EMBL/GenBank/DDBJ databases">
        <authorList>
            <person name="Swenson N.G."/>
            <person name="Wegrzyn J.L."/>
            <person name="Mcevoy S.L."/>
        </authorList>
    </citation>
    <scope>NUCLEOTIDE SEQUENCE</scope>
    <source>
        <strain evidence="6">NS2018</strain>
        <tissue evidence="6">Leaf</tissue>
    </source>
</reference>
<dbReference type="GO" id="GO:0052381">
    <property type="term" value="F:tRNA dimethylallyltransferase activity"/>
    <property type="evidence" value="ECO:0007669"/>
    <property type="project" value="TreeGrafter"/>
</dbReference>
<dbReference type="Pfam" id="PF01715">
    <property type="entry name" value="IPPT"/>
    <property type="match status" value="1"/>
</dbReference>
<evidence type="ECO:0000256" key="3">
    <source>
        <dbReference type="ARBA" id="ARBA00022712"/>
    </source>
</evidence>
<evidence type="ECO:0000256" key="4">
    <source>
        <dbReference type="ARBA" id="ARBA00022741"/>
    </source>
</evidence>
<proteinExistence type="inferred from homology"/>
<keyword evidence="4" id="KW-0547">Nucleotide-binding</keyword>
<dbReference type="GO" id="GO:0009691">
    <property type="term" value="P:cytokinin biosynthetic process"/>
    <property type="evidence" value="ECO:0007669"/>
    <property type="project" value="UniProtKB-KW"/>
</dbReference>
<dbReference type="Gene3D" id="3.40.50.300">
    <property type="entry name" value="P-loop containing nucleotide triphosphate hydrolases"/>
    <property type="match status" value="1"/>
</dbReference>
<dbReference type="Proteomes" id="UP001168877">
    <property type="component" value="Unassembled WGS sequence"/>
</dbReference>
<dbReference type="GO" id="GO:0005739">
    <property type="term" value="C:mitochondrion"/>
    <property type="evidence" value="ECO:0007669"/>
    <property type="project" value="TreeGrafter"/>
</dbReference>
<dbReference type="PANTHER" id="PTHR11088:SF74">
    <property type="entry name" value="ADENYLATE ISOPENTENYLTRANSFERASE 5, CHLOROPLASTIC"/>
    <property type="match status" value="1"/>
</dbReference>
<evidence type="ECO:0000313" key="7">
    <source>
        <dbReference type="Proteomes" id="UP001168877"/>
    </source>
</evidence>
<evidence type="ECO:0000256" key="5">
    <source>
        <dbReference type="ARBA" id="ARBA00022840"/>
    </source>
</evidence>
<dbReference type="InterPro" id="IPR027417">
    <property type="entry name" value="P-loop_NTPase"/>
</dbReference>
<evidence type="ECO:0000256" key="1">
    <source>
        <dbReference type="ARBA" id="ARBA00005842"/>
    </source>
</evidence>
<evidence type="ECO:0000313" key="6">
    <source>
        <dbReference type="EMBL" id="KAK0600595.1"/>
    </source>
</evidence>
<keyword evidence="2" id="KW-0808">Transferase</keyword>
<dbReference type="EMBL" id="JAUESC010000003">
    <property type="protein sequence ID" value="KAK0600595.1"/>
    <property type="molecule type" value="Genomic_DNA"/>
</dbReference>
<dbReference type="GO" id="GO:0006400">
    <property type="term" value="P:tRNA modification"/>
    <property type="evidence" value="ECO:0007669"/>
    <property type="project" value="TreeGrafter"/>
</dbReference>
<evidence type="ECO:0000256" key="2">
    <source>
        <dbReference type="ARBA" id="ARBA00022679"/>
    </source>
</evidence>
<reference evidence="6" key="1">
    <citation type="journal article" date="2022" name="Plant J.">
        <title>Strategies of tolerance reflected in two North American maple genomes.</title>
        <authorList>
            <person name="McEvoy S.L."/>
            <person name="Sezen U.U."/>
            <person name="Trouern-Trend A."/>
            <person name="McMahon S.M."/>
            <person name="Schaberg P.G."/>
            <person name="Yang J."/>
            <person name="Wegrzyn J.L."/>
            <person name="Swenson N.G."/>
        </authorList>
    </citation>
    <scope>NUCLEOTIDE SEQUENCE</scope>
    <source>
        <strain evidence="6">NS2018</strain>
    </source>
</reference>
<name>A0AA39W1T5_ACESA</name>
<comment type="caution">
    <text evidence="6">The sequence shown here is derived from an EMBL/GenBank/DDBJ whole genome shotgun (WGS) entry which is preliminary data.</text>
</comment>
<organism evidence="6 7">
    <name type="scientific">Acer saccharum</name>
    <name type="common">Sugar maple</name>
    <dbReference type="NCBI Taxonomy" id="4024"/>
    <lineage>
        <taxon>Eukaryota</taxon>
        <taxon>Viridiplantae</taxon>
        <taxon>Streptophyta</taxon>
        <taxon>Embryophyta</taxon>
        <taxon>Tracheophyta</taxon>
        <taxon>Spermatophyta</taxon>
        <taxon>Magnoliopsida</taxon>
        <taxon>eudicotyledons</taxon>
        <taxon>Gunneridae</taxon>
        <taxon>Pentapetalae</taxon>
        <taxon>rosids</taxon>
        <taxon>malvids</taxon>
        <taxon>Sapindales</taxon>
        <taxon>Sapindaceae</taxon>
        <taxon>Hippocastanoideae</taxon>
        <taxon>Acereae</taxon>
        <taxon>Acer</taxon>
    </lineage>
</organism>
<dbReference type="AlphaFoldDB" id="A0AA39W1T5"/>
<dbReference type="InterPro" id="IPR039657">
    <property type="entry name" value="Dimethylallyltransferase"/>
</dbReference>
<keyword evidence="7" id="KW-1185">Reference proteome</keyword>
<gene>
    <name evidence="6" type="ORF">LWI29_016480</name>
</gene>
<dbReference type="GO" id="GO:0005524">
    <property type="term" value="F:ATP binding"/>
    <property type="evidence" value="ECO:0007669"/>
    <property type="project" value="UniProtKB-KW"/>
</dbReference>
<keyword evidence="5" id="KW-0067">ATP-binding</keyword>
<dbReference type="PANTHER" id="PTHR11088">
    <property type="entry name" value="TRNA DIMETHYLALLYLTRANSFERASE"/>
    <property type="match status" value="1"/>
</dbReference>
<sequence length="169" mass="19231">MEFDQWKTGLFWKISGGQEPGRVQQRWRLTWLWLRPPLVSSTSNPCFKAEQKVQGMLVCPDSPLISPPEIVNSDKIQVFKGLDIATNKVTEEECKGIPHHLLGVVEPGSNFTAKDFRIHAAKAVESIVSRDRLPIIAGKRYDCCFLWVDVSLPVLYSFVSERVDEVKEF</sequence>